<dbReference type="RefSeq" id="WP_340267733.1">
    <property type="nucleotide sequence ID" value="NZ_JBBEOG010000002.1"/>
</dbReference>
<evidence type="ECO:0000313" key="1">
    <source>
        <dbReference type="EMBL" id="MFC5380727.1"/>
    </source>
</evidence>
<dbReference type="EMBL" id="JBHSLD010000007">
    <property type="protein sequence ID" value="MFC5380727.1"/>
    <property type="molecule type" value="Genomic_DNA"/>
</dbReference>
<protein>
    <submittedName>
        <fullName evidence="1">Uncharacterized protein</fullName>
    </submittedName>
</protein>
<comment type="caution">
    <text evidence="1">The sequence shown here is derived from an EMBL/GenBank/DDBJ whole genome shotgun (WGS) entry which is preliminary data.</text>
</comment>
<organism evidence="1 2">
    <name type="scientific">Aquipuribacter nitratireducens</name>
    <dbReference type="NCBI Taxonomy" id="650104"/>
    <lineage>
        <taxon>Bacteria</taxon>
        <taxon>Bacillati</taxon>
        <taxon>Actinomycetota</taxon>
        <taxon>Actinomycetes</taxon>
        <taxon>Micrococcales</taxon>
        <taxon>Intrasporangiaceae</taxon>
        <taxon>Aquipuribacter</taxon>
    </lineage>
</organism>
<accession>A0ABW0GLJ8</accession>
<dbReference type="Proteomes" id="UP001596122">
    <property type="component" value="Unassembled WGS sequence"/>
</dbReference>
<gene>
    <name evidence="1" type="ORF">ACFPJ6_07990</name>
</gene>
<evidence type="ECO:0000313" key="2">
    <source>
        <dbReference type="Proteomes" id="UP001596122"/>
    </source>
</evidence>
<keyword evidence="2" id="KW-1185">Reference proteome</keyword>
<sequence length="93" mass="9493">MDRSFTPAAVTDLAEAVERDGLDAHAATLFALADRAAVVGVRPVVVGVMLDATEPVVARLRAFTLVAAAVAHRAVRGMTGLAGAARSTEPALV</sequence>
<name>A0ABW0GLJ8_9MICO</name>
<proteinExistence type="predicted"/>
<reference evidence="2" key="1">
    <citation type="journal article" date="2019" name="Int. J. Syst. Evol. Microbiol.">
        <title>The Global Catalogue of Microorganisms (GCM) 10K type strain sequencing project: providing services to taxonomists for standard genome sequencing and annotation.</title>
        <authorList>
            <consortium name="The Broad Institute Genomics Platform"/>
            <consortium name="The Broad Institute Genome Sequencing Center for Infectious Disease"/>
            <person name="Wu L."/>
            <person name="Ma J."/>
        </authorList>
    </citation>
    <scope>NUCLEOTIDE SEQUENCE [LARGE SCALE GENOMIC DNA]</scope>
    <source>
        <strain evidence="2">CCUG 43114</strain>
    </source>
</reference>